<accession>A0A9Q3FKZ5</accession>
<reference evidence="2" key="1">
    <citation type="submission" date="2021-03" db="EMBL/GenBank/DDBJ databases">
        <title>Draft genome sequence of rust myrtle Austropuccinia psidii MF-1, a brazilian biotype.</title>
        <authorList>
            <person name="Quecine M.C."/>
            <person name="Pachon D.M.R."/>
            <person name="Bonatelli M.L."/>
            <person name="Correr F.H."/>
            <person name="Franceschini L.M."/>
            <person name="Leite T.F."/>
            <person name="Margarido G.R.A."/>
            <person name="Almeida C.A."/>
            <person name="Ferrarezi J.A."/>
            <person name="Labate C.A."/>
        </authorList>
    </citation>
    <scope>NUCLEOTIDE SEQUENCE</scope>
    <source>
        <strain evidence="2">MF-1</strain>
    </source>
</reference>
<dbReference type="Proteomes" id="UP000765509">
    <property type="component" value="Unassembled WGS sequence"/>
</dbReference>
<proteinExistence type="predicted"/>
<feature type="region of interest" description="Disordered" evidence="1">
    <location>
        <begin position="28"/>
        <end position="69"/>
    </location>
</feature>
<sequence length="178" mass="20201">MTHPQKVPQRGADNEILQWMESTIIQTSNQKNNGLAQQKEVANQGRSPSSFYHQATSQPTSPIGEKEQEKEFEESIFPNLQDHKNPERCYGKCLQHGQNIDGIQGQRRTKTEAIIFPKEINLSPDAVNTLTEIKSSMLPLKDIKESLSSLKEMKNSILSLTQIVVQNKKEIDNMNQKI</sequence>
<feature type="compositionally biased region" description="Polar residues" evidence="1">
    <location>
        <begin position="28"/>
        <end position="61"/>
    </location>
</feature>
<evidence type="ECO:0000256" key="1">
    <source>
        <dbReference type="SAM" id="MobiDB-lite"/>
    </source>
</evidence>
<dbReference type="EMBL" id="AVOT02047365">
    <property type="protein sequence ID" value="MBW0542655.1"/>
    <property type="molecule type" value="Genomic_DNA"/>
</dbReference>
<dbReference type="AlphaFoldDB" id="A0A9Q3FKZ5"/>
<protein>
    <submittedName>
        <fullName evidence="2">Uncharacterized protein</fullName>
    </submittedName>
</protein>
<evidence type="ECO:0000313" key="3">
    <source>
        <dbReference type="Proteomes" id="UP000765509"/>
    </source>
</evidence>
<organism evidence="2 3">
    <name type="scientific">Austropuccinia psidii MF-1</name>
    <dbReference type="NCBI Taxonomy" id="1389203"/>
    <lineage>
        <taxon>Eukaryota</taxon>
        <taxon>Fungi</taxon>
        <taxon>Dikarya</taxon>
        <taxon>Basidiomycota</taxon>
        <taxon>Pucciniomycotina</taxon>
        <taxon>Pucciniomycetes</taxon>
        <taxon>Pucciniales</taxon>
        <taxon>Sphaerophragmiaceae</taxon>
        <taxon>Austropuccinia</taxon>
    </lineage>
</organism>
<gene>
    <name evidence="2" type="ORF">O181_082370</name>
</gene>
<name>A0A9Q3FKZ5_9BASI</name>
<keyword evidence="3" id="KW-1185">Reference proteome</keyword>
<comment type="caution">
    <text evidence="2">The sequence shown here is derived from an EMBL/GenBank/DDBJ whole genome shotgun (WGS) entry which is preliminary data.</text>
</comment>
<evidence type="ECO:0000313" key="2">
    <source>
        <dbReference type="EMBL" id="MBW0542655.1"/>
    </source>
</evidence>